<dbReference type="EMBL" id="BARU01037344">
    <property type="protein sequence ID" value="GAH87125.1"/>
    <property type="molecule type" value="Genomic_DNA"/>
</dbReference>
<proteinExistence type="predicted"/>
<comment type="caution">
    <text evidence="1">The sequence shown here is derived from an EMBL/GenBank/DDBJ whole genome shotgun (WGS) entry which is preliminary data.</text>
</comment>
<name>X1K0C0_9ZZZZ</name>
<feature type="non-terminal residue" evidence="1">
    <location>
        <position position="1"/>
    </location>
</feature>
<protein>
    <submittedName>
        <fullName evidence="1">Uncharacterized protein</fullName>
    </submittedName>
</protein>
<evidence type="ECO:0000313" key="1">
    <source>
        <dbReference type="EMBL" id="GAH87125.1"/>
    </source>
</evidence>
<reference evidence="1" key="1">
    <citation type="journal article" date="2014" name="Front. Microbiol.">
        <title>High frequency of phylogenetically diverse reductive dehalogenase-homologous genes in deep subseafloor sedimentary metagenomes.</title>
        <authorList>
            <person name="Kawai M."/>
            <person name="Futagami T."/>
            <person name="Toyoda A."/>
            <person name="Takaki Y."/>
            <person name="Nishi S."/>
            <person name="Hori S."/>
            <person name="Arai W."/>
            <person name="Tsubouchi T."/>
            <person name="Morono Y."/>
            <person name="Uchiyama I."/>
            <person name="Ito T."/>
            <person name="Fujiyama A."/>
            <person name="Inagaki F."/>
            <person name="Takami H."/>
        </authorList>
    </citation>
    <scope>NUCLEOTIDE SEQUENCE</scope>
    <source>
        <strain evidence="1">Expedition CK06-06</strain>
    </source>
</reference>
<sequence length="81" mass="9536">ITLLPIAFPPQWRVITATWNIRVRWDTVNNYIIWQRRIGTWPFAFRFTFGPIINRWCMNELLAPTGNFAYAGSATVSWYGL</sequence>
<gene>
    <name evidence="1" type="ORF">S03H2_58213</name>
</gene>
<dbReference type="AlphaFoldDB" id="X1K0C0"/>
<organism evidence="1">
    <name type="scientific">marine sediment metagenome</name>
    <dbReference type="NCBI Taxonomy" id="412755"/>
    <lineage>
        <taxon>unclassified sequences</taxon>
        <taxon>metagenomes</taxon>
        <taxon>ecological metagenomes</taxon>
    </lineage>
</organism>
<accession>X1K0C0</accession>